<evidence type="ECO:0000313" key="4">
    <source>
        <dbReference type="Proteomes" id="UP000284189"/>
    </source>
</evidence>
<organism evidence="2 4">
    <name type="scientific">Flagellimonas aequoris</name>
    <dbReference type="NCBI Taxonomy" id="2306997"/>
    <lineage>
        <taxon>Bacteria</taxon>
        <taxon>Pseudomonadati</taxon>
        <taxon>Bacteroidota</taxon>
        <taxon>Flavobacteriia</taxon>
        <taxon>Flavobacteriales</taxon>
        <taxon>Flavobacteriaceae</taxon>
        <taxon>Flagellimonas</taxon>
    </lineage>
</organism>
<evidence type="ECO:0000256" key="1">
    <source>
        <dbReference type="SAM" id="Phobius"/>
    </source>
</evidence>
<evidence type="ECO:0000313" key="5">
    <source>
        <dbReference type="Proteomes" id="UP000321528"/>
    </source>
</evidence>
<evidence type="ECO:0000313" key="2">
    <source>
        <dbReference type="EMBL" id="RIV71375.1"/>
    </source>
</evidence>
<keyword evidence="1" id="KW-1133">Transmembrane helix</keyword>
<proteinExistence type="predicted"/>
<dbReference type="Proteomes" id="UP000284189">
    <property type="component" value="Unassembled WGS sequence"/>
</dbReference>
<dbReference type="EMBL" id="QXFJ01000018">
    <property type="protein sequence ID" value="RIV71375.1"/>
    <property type="molecule type" value="Genomic_DNA"/>
</dbReference>
<evidence type="ECO:0000313" key="3">
    <source>
        <dbReference type="EMBL" id="TXK02843.1"/>
    </source>
</evidence>
<dbReference type="RefSeq" id="WP_119639889.1">
    <property type="nucleotide sequence ID" value="NZ_QXFJ01000018.1"/>
</dbReference>
<feature type="transmembrane region" description="Helical" evidence="1">
    <location>
        <begin position="12"/>
        <end position="29"/>
    </location>
</feature>
<feature type="transmembrane region" description="Helical" evidence="1">
    <location>
        <begin position="41"/>
        <end position="59"/>
    </location>
</feature>
<gene>
    <name evidence="2" type="ORF">D2U88_08280</name>
    <name evidence="3" type="ORF">FQ019_08210</name>
</gene>
<reference evidence="3 5" key="2">
    <citation type="submission" date="2019-07" db="EMBL/GenBank/DDBJ databases">
        <title>Draft genome of two Muricauda strains isolated from deep sea.</title>
        <authorList>
            <person name="Sun C."/>
        </authorList>
    </citation>
    <scope>NUCLEOTIDE SEQUENCE [LARGE SCALE GENOMIC DNA]</scope>
    <source>
        <strain evidence="3 5">NH166</strain>
    </source>
</reference>
<keyword evidence="5" id="KW-1185">Reference proteome</keyword>
<protein>
    <recommendedName>
        <fullName evidence="6">Aerotolerance regulator N-terminal domain-containing protein</fullName>
    </recommendedName>
</protein>
<dbReference type="InterPro" id="IPR029062">
    <property type="entry name" value="Class_I_gatase-like"/>
</dbReference>
<dbReference type="AlphaFoldDB" id="A0A418N8M6"/>
<sequence>MIDGLTLLNPKFLWPIVLGLAVLWTIFIWKEWSQRRERRFWIKIILAFIGLSCLALIILKPALPKEQAKGRGVVLTEGFRSTQLDSLKSKYKRIPVEQYVPGKMMTVTDEADSLFLLGNGLKPFDFWQLQGESITFLGADETKGWSEIQHDSPINLGDGFQVMAKYVQPEKNHWAVLLDNGGNPLDSVLFEDSTYTKVTLNTRPKAGGRFEYALVEKDSSGAMVSIEPLPVEIEEREPLKVLIVNDFPTFETKYLKNYLAEMGHQVSVRSQLTKNKYKFEYFNGAANPIYQFTQKALEELDLLIIDADSYYNLNNSSRSALEKSIKDDGLGLFVQPNASFFKRSKSAFLEFVPDYSEKVTFDGPSHTLEKYPYAFQGSFPAQSILMDSVPIASYLVKGKGRIATTVLKNSYQLILEGDQGLYAQLWSKILNGIARKSEKLAEWESVTEISRPDEPSHFKLRTGLPTPYVKSDEAVIPLIQNLEIPTVWQGTTYPRNPGWNQLQMQKDSAADFHYYVYDDFQRKTVSQNRTLEANLREFGMGKSVEESKITSTQTLEPIPPTWFFVLFLLCMGWLWLEPKLSA</sequence>
<accession>A0A418N8M6</accession>
<evidence type="ECO:0008006" key="6">
    <source>
        <dbReference type="Google" id="ProtNLM"/>
    </source>
</evidence>
<keyword evidence="1" id="KW-0472">Membrane</keyword>
<reference evidence="2 4" key="1">
    <citation type="submission" date="2018-08" db="EMBL/GenBank/DDBJ databases">
        <title>Proposal of Muricauda 72 sp.nov. and Muricauda NH166 sp.nov., isolated from seawater.</title>
        <authorList>
            <person name="Cheng H."/>
            <person name="Wu Y.-H."/>
            <person name="Guo L.-L."/>
            <person name="Xu X.-W."/>
        </authorList>
    </citation>
    <scope>NUCLEOTIDE SEQUENCE [LARGE SCALE GENOMIC DNA]</scope>
    <source>
        <strain evidence="2 4">NH166</strain>
    </source>
</reference>
<dbReference type="Proteomes" id="UP000321528">
    <property type="component" value="Unassembled WGS sequence"/>
</dbReference>
<keyword evidence="1" id="KW-0812">Transmembrane</keyword>
<comment type="caution">
    <text evidence="2">The sequence shown here is derived from an EMBL/GenBank/DDBJ whole genome shotgun (WGS) entry which is preliminary data.</text>
</comment>
<dbReference type="SUPFAM" id="SSF52317">
    <property type="entry name" value="Class I glutamine amidotransferase-like"/>
    <property type="match status" value="1"/>
</dbReference>
<dbReference type="EMBL" id="VNWL01000017">
    <property type="protein sequence ID" value="TXK02843.1"/>
    <property type="molecule type" value="Genomic_DNA"/>
</dbReference>
<dbReference type="OrthoDB" id="980086at2"/>
<name>A0A418N8M6_9FLAO</name>